<evidence type="ECO:0000256" key="3">
    <source>
        <dbReference type="ARBA" id="ARBA00022729"/>
    </source>
</evidence>
<gene>
    <name evidence="8" type="ORF">SAMN05216490_4180</name>
</gene>
<comment type="subcellular location">
    <subcellularLocation>
        <location evidence="1">Cell outer membrane</location>
    </subcellularLocation>
</comment>
<evidence type="ECO:0000256" key="1">
    <source>
        <dbReference type="ARBA" id="ARBA00004442"/>
    </source>
</evidence>
<proteinExistence type="inferred from homology"/>
<dbReference type="SUPFAM" id="SSF48452">
    <property type="entry name" value="TPR-like"/>
    <property type="match status" value="1"/>
</dbReference>
<dbReference type="InterPro" id="IPR033985">
    <property type="entry name" value="SusD-like_N"/>
</dbReference>
<dbReference type="OrthoDB" id="618454at2"/>
<dbReference type="InterPro" id="IPR012944">
    <property type="entry name" value="SusD_RagB_dom"/>
</dbReference>
<evidence type="ECO:0000256" key="2">
    <source>
        <dbReference type="ARBA" id="ARBA00006275"/>
    </source>
</evidence>
<dbReference type="Proteomes" id="UP000199679">
    <property type="component" value="Chromosome I"/>
</dbReference>
<evidence type="ECO:0000313" key="9">
    <source>
        <dbReference type="Proteomes" id="UP000199679"/>
    </source>
</evidence>
<dbReference type="GO" id="GO:0009279">
    <property type="term" value="C:cell outer membrane"/>
    <property type="evidence" value="ECO:0007669"/>
    <property type="project" value="UniProtKB-SubCell"/>
</dbReference>
<name>A0A1H2BKE6_MUCMA</name>
<comment type="similarity">
    <text evidence="2">Belongs to the SusD family.</text>
</comment>
<evidence type="ECO:0000259" key="7">
    <source>
        <dbReference type="Pfam" id="PF14322"/>
    </source>
</evidence>
<accession>A0A1H2BKE6</accession>
<evidence type="ECO:0000313" key="8">
    <source>
        <dbReference type="EMBL" id="SDT58701.1"/>
    </source>
</evidence>
<dbReference type="InterPro" id="IPR011990">
    <property type="entry name" value="TPR-like_helical_dom_sf"/>
</dbReference>
<feature type="domain" description="RagB/SusD" evidence="6">
    <location>
        <begin position="270"/>
        <end position="455"/>
    </location>
</feature>
<feature type="domain" description="SusD-like N-terminal" evidence="7">
    <location>
        <begin position="30"/>
        <end position="230"/>
    </location>
</feature>
<dbReference type="Pfam" id="PF07980">
    <property type="entry name" value="SusD_RagB"/>
    <property type="match status" value="1"/>
</dbReference>
<dbReference type="EMBL" id="LT629740">
    <property type="protein sequence ID" value="SDT58701.1"/>
    <property type="molecule type" value="Genomic_DNA"/>
</dbReference>
<keyword evidence="5" id="KW-0998">Cell outer membrane</keyword>
<dbReference type="Gene3D" id="1.25.40.390">
    <property type="match status" value="1"/>
</dbReference>
<dbReference type="STRING" id="652787.SAMN05216490_4180"/>
<protein>
    <submittedName>
        <fullName evidence="8">Starch-binding associating with outer membrane</fullName>
    </submittedName>
</protein>
<dbReference type="RefSeq" id="WP_091377634.1">
    <property type="nucleotide sequence ID" value="NZ_LT629740.1"/>
</dbReference>
<reference evidence="8 9" key="1">
    <citation type="submission" date="2016-10" db="EMBL/GenBank/DDBJ databases">
        <authorList>
            <person name="de Groot N.N."/>
        </authorList>
    </citation>
    <scope>NUCLEOTIDE SEQUENCE [LARGE SCALE GENOMIC DNA]</scope>
    <source>
        <strain evidence="8 9">MP1X4</strain>
    </source>
</reference>
<dbReference type="CDD" id="cd08977">
    <property type="entry name" value="SusD"/>
    <property type="match status" value="1"/>
</dbReference>
<dbReference type="Pfam" id="PF14322">
    <property type="entry name" value="SusD-like_3"/>
    <property type="match status" value="1"/>
</dbReference>
<evidence type="ECO:0000256" key="5">
    <source>
        <dbReference type="ARBA" id="ARBA00023237"/>
    </source>
</evidence>
<dbReference type="PROSITE" id="PS51257">
    <property type="entry name" value="PROKAR_LIPOPROTEIN"/>
    <property type="match status" value="1"/>
</dbReference>
<evidence type="ECO:0000256" key="4">
    <source>
        <dbReference type="ARBA" id="ARBA00023136"/>
    </source>
</evidence>
<sequence>MKNRKYYIQNAIGLSMIAALFVSQGCKKSFLDVHPATTTTAAQFWKTSADATSAINAMYADLHTYNEIAFPSIALESMGSDDVTKGSVPTDASYMNEYHTFSVTAGEGQLEGFWLGMYGSINFANQILDNVPAISMDASLKARYLAEAQFIRAYDYFRLVNAFGDVPLRIHVPKSATDYNLARTPKTQVYAQIETDLTAAAAVLPATYSSADIGHVTKGAALALHAKVALYQKKWSDVVTYTNAVTALGIYSLFPNYEKMFRTTNKNNVESIFEIQCMLIPNNPGASNSQYSQVQMPRGTEPATGWGFNDPSTSLIAEFESGDPRLAGTVIFTGQTTPEGDLIDASAPNPYYNLKSYVPFSLYVSGYNQGCQQDKIVLRYAEVLLMNAEANNESGNSAAALADIELIRARAREGSTTILPKVTTTDQGALRTAIYHERRVELGMEFDRHADVIRTGRGTAVFGSLGFVAGKSEVWPIPQTEIDLSAGTLVQNPGY</sequence>
<dbReference type="AlphaFoldDB" id="A0A1H2BKE6"/>
<organism evidence="8 9">
    <name type="scientific">Mucilaginibacter mallensis</name>
    <dbReference type="NCBI Taxonomy" id="652787"/>
    <lineage>
        <taxon>Bacteria</taxon>
        <taxon>Pseudomonadati</taxon>
        <taxon>Bacteroidota</taxon>
        <taxon>Sphingobacteriia</taxon>
        <taxon>Sphingobacteriales</taxon>
        <taxon>Sphingobacteriaceae</taxon>
        <taxon>Mucilaginibacter</taxon>
    </lineage>
</organism>
<keyword evidence="3" id="KW-0732">Signal</keyword>
<keyword evidence="4" id="KW-0472">Membrane</keyword>
<evidence type="ECO:0000259" key="6">
    <source>
        <dbReference type="Pfam" id="PF07980"/>
    </source>
</evidence>
<keyword evidence="9" id="KW-1185">Reference proteome</keyword>